<keyword evidence="3" id="KW-0812">Transmembrane</keyword>
<keyword evidence="3" id="KW-1133">Transmembrane helix</keyword>
<dbReference type="EMBL" id="CM000851">
    <property type="protein sequence ID" value="KRG98525.1"/>
    <property type="molecule type" value="Genomic_DNA"/>
</dbReference>
<keyword evidence="3" id="KW-0472">Membrane</keyword>
<dbReference type="Gene3D" id="1.25.40.20">
    <property type="entry name" value="Ankyrin repeat-containing domain"/>
    <property type="match status" value="2"/>
</dbReference>
<reference evidence="6" key="2">
    <citation type="submission" date="2018-02" db="UniProtKB">
        <authorList>
            <consortium name="EnsemblPlants"/>
        </authorList>
    </citation>
    <scope>IDENTIFICATION</scope>
    <source>
        <strain evidence="6">Williams 82</strain>
    </source>
</reference>
<dbReference type="InterPro" id="IPR002110">
    <property type="entry name" value="Ankyrin_rpt"/>
</dbReference>
<dbReference type="HOGENOM" id="CLU_016885_2_1_1"/>
<feature type="region of interest" description="Disordered" evidence="2">
    <location>
        <begin position="1"/>
        <end position="24"/>
    </location>
</feature>
<proteinExistence type="predicted"/>
<accession>K7MQJ9</accession>
<dbReference type="Gramene" id="KRG98525">
    <property type="protein sequence ID" value="KRG98525"/>
    <property type="gene ID" value="GLYMA_18G078900"/>
</dbReference>
<evidence type="ECO:0000259" key="4">
    <source>
        <dbReference type="Pfam" id="PF13962"/>
    </source>
</evidence>
<dbReference type="PANTHER" id="PTHR24177:SF332">
    <property type="entry name" value="REPEAT PROTEIN, PUTATIVE-RELATED"/>
    <property type="match status" value="1"/>
</dbReference>
<reference evidence="5" key="3">
    <citation type="submission" date="2018-07" db="EMBL/GenBank/DDBJ databases">
        <title>WGS assembly of Glycine max.</title>
        <authorList>
            <person name="Schmutz J."/>
            <person name="Cannon S."/>
            <person name="Schlueter J."/>
            <person name="Ma J."/>
            <person name="Mitros T."/>
            <person name="Nelson W."/>
            <person name="Hyten D."/>
            <person name="Song Q."/>
            <person name="Thelen J."/>
            <person name="Cheng J."/>
            <person name="Xu D."/>
            <person name="Hellsten U."/>
            <person name="May G."/>
            <person name="Yu Y."/>
            <person name="Sakurai T."/>
            <person name="Umezawa T."/>
            <person name="Bhattacharyya M."/>
            <person name="Sandhu D."/>
            <person name="Valliyodan B."/>
            <person name="Lindquist E."/>
            <person name="Peto M."/>
            <person name="Grant D."/>
            <person name="Shu S."/>
            <person name="Goodstein D."/>
            <person name="Barry K."/>
            <person name="Futrell-Griggs M."/>
            <person name="Abernathy B."/>
            <person name="Du J."/>
            <person name="Tian Z."/>
            <person name="Zhu L."/>
            <person name="Gill N."/>
            <person name="Joshi T."/>
            <person name="Libault M."/>
            <person name="Sethuraman A."/>
            <person name="Zhang X."/>
            <person name="Shinozaki K."/>
            <person name="Nguyen H."/>
            <person name="Wing R."/>
            <person name="Cregan P."/>
            <person name="Specht J."/>
            <person name="Grimwood J."/>
            <person name="Rokhsar D."/>
            <person name="Stacey G."/>
            <person name="Shoemaker R."/>
            <person name="Jackson S."/>
        </authorList>
    </citation>
    <scope>NUCLEOTIDE SEQUENCE</scope>
    <source>
        <tissue evidence="5">Callus</tissue>
    </source>
</reference>
<gene>
    <name evidence="6" type="primary">LOC100818904</name>
    <name evidence="5" type="ORF">GLYMA_18G078900</name>
</gene>
<comment type="subcellular location">
    <subcellularLocation>
        <location evidence="1">Cell membrane</location>
        <topology evidence="1">Peripheral membrane protein</topology>
        <orientation evidence="1">Cytoplasmic side</orientation>
    </subcellularLocation>
</comment>
<evidence type="ECO:0000313" key="5">
    <source>
        <dbReference type="EMBL" id="KRG98525.1"/>
    </source>
</evidence>
<dbReference type="InterPro" id="IPR026961">
    <property type="entry name" value="PGG_dom"/>
</dbReference>
<reference evidence="5 6" key="1">
    <citation type="journal article" date="2010" name="Nature">
        <title>Genome sequence of the palaeopolyploid soybean.</title>
        <authorList>
            <person name="Schmutz J."/>
            <person name="Cannon S.B."/>
            <person name="Schlueter J."/>
            <person name="Ma J."/>
            <person name="Mitros T."/>
            <person name="Nelson W."/>
            <person name="Hyten D.L."/>
            <person name="Song Q."/>
            <person name="Thelen J.J."/>
            <person name="Cheng J."/>
            <person name="Xu D."/>
            <person name="Hellsten U."/>
            <person name="May G.D."/>
            <person name="Yu Y."/>
            <person name="Sakurai T."/>
            <person name="Umezawa T."/>
            <person name="Bhattacharyya M.K."/>
            <person name="Sandhu D."/>
            <person name="Valliyodan B."/>
            <person name="Lindquist E."/>
            <person name="Peto M."/>
            <person name="Grant D."/>
            <person name="Shu S."/>
            <person name="Goodstein D."/>
            <person name="Barry K."/>
            <person name="Futrell-Griggs M."/>
            <person name="Abernathy B."/>
            <person name="Du J."/>
            <person name="Tian Z."/>
            <person name="Zhu L."/>
            <person name="Gill N."/>
            <person name="Joshi T."/>
            <person name="Libault M."/>
            <person name="Sethuraman A."/>
            <person name="Zhang X.-C."/>
            <person name="Shinozaki K."/>
            <person name="Nguyen H.T."/>
            <person name="Wing R.A."/>
            <person name="Cregan P."/>
            <person name="Specht J."/>
            <person name="Grimwood J."/>
            <person name="Rokhsar D."/>
            <person name="Stacey G."/>
            <person name="Shoemaker R.C."/>
            <person name="Jackson S.A."/>
        </authorList>
    </citation>
    <scope>NUCLEOTIDE SEQUENCE [LARGE SCALE GENOMIC DNA]</scope>
    <source>
        <strain evidence="6">cv. Williams 82</strain>
        <tissue evidence="5">Callus</tissue>
    </source>
</reference>
<dbReference type="GO" id="GO:0005886">
    <property type="term" value="C:plasma membrane"/>
    <property type="evidence" value="ECO:0007669"/>
    <property type="project" value="UniProtKB-SubCell"/>
</dbReference>
<feature type="transmembrane region" description="Helical" evidence="3">
    <location>
        <begin position="678"/>
        <end position="700"/>
    </location>
</feature>
<evidence type="ECO:0000313" key="7">
    <source>
        <dbReference type="Proteomes" id="UP000008827"/>
    </source>
</evidence>
<dbReference type="OrthoDB" id="1426292at2759"/>
<evidence type="ECO:0000313" key="6">
    <source>
        <dbReference type="EnsemblPlants" id="KRG98525"/>
    </source>
</evidence>
<dbReference type="OMA" id="QISMPED"/>
<keyword evidence="7" id="KW-1185">Reference proteome</keyword>
<dbReference type="RefSeq" id="XP_006602143.1">
    <property type="nucleotide sequence ID" value="XM_006602080.3"/>
</dbReference>
<dbReference type="Pfam" id="PF12796">
    <property type="entry name" value="Ank_2"/>
    <property type="match status" value="1"/>
</dbReference>
<dbReference type="Pfam" id="PF13962">
    <property type="entry name" value="PGG"/>
    <property type="match status" value="1"/>
</dbReference>
<evidence type="ECO:0000256" key="2">
    <source>
        <dbReference type="SAM" id="MobiDB-lite"/>
    </source>
</evidence>
<sequence>METIEEQQYGDQLTKEESQRAVELETDAEDVEIIGIRKIDIEEEKEIGPMSSEDKFRGLTVEGKWEEVIKMCEEDIKLCTIKINNKRGTALHVAVNEGNEDAVKCLVGTMIKHKRGEKALTLKNERGDTPLHLAATRGLKNICECIIGKNKERKGLITFLNDEGETPFFQVALSWQKEAFWYLCSLVPADENVNYSKFLIRNNGDSILHCAIRREFFDLALIIMYKYPKLYDIQNREGFSPLKLLATRPSAFKSGSNLLWWKRILYHCVSVETLDVQEAEKLYMKAEVQEYQNEQCMVIKEEKDELCPNTKEKMDELQLPENYNTCHHFYHLFKDLCRLTNTFFRSLQLLGKELGILFKDLCRLISTCASGHKREKQEDPEKHQQCQISMAEDLGHEHVPPNLVSCLQSVKLAYIYTLGLSGVENIDKEEIMALNIDREETAILVAARNGIIEMVNELISKIPSAIHETNSKKKNVLLIAVENRQTLIVEELKNRFGEKKTKVVLHNLILGVDDQENTMLHLAAAPIDKGWMISGSALQMMWHIKWFQYIKELVPEHFTIRTNKKEKTAGEIFRESHKGLVKEASGWLKDTSESCSVVAALLAGVSFATSTTVPGGVNTDTGKPALEGQVPFESFAMCSLIGLCFSVTALIMFLSILTSRKEIRDFRTNLPLKLLMGLSSLFISIAALFATFCSAHFFVIDDKFKQVLILIYTVTCLPVTFYAVAQFPLYIDLMRAITTKVPLASDKGDDL</sequence>
<dbReference type="EnsemblPlants" id="KRG98525">
    <property type="protein sequence ID" value="KRG98525"/>
    <property type="gene ID" value="GLYMA_18G078900"/>
</dbReference>
<dbReference type="InterPro" id="IPR036770">
    <property type="entry name" value="Ankyrin_rpt-contain_sf"/>
</dbReference>
<dbReference type="AlphaFoldDB" id="K7MQJ9"/>
<name>K7MQJ9_SOYBN</name>
<evidence type="ECO:0000256" key="1">
    <source>
        <dbReference type="ARBA" id="ARBA00004413"/>
    </source>
</evidence>
<feature type="compositionally biased region" description="Basic and acidic residues" evidence="2">
    <location>
        <begin position="13"/>
        <end position="23"/>
    </location>
</feature>
<feature type="transmembrane region" description="Helical" evidence="3">
    <location>
        <begin position="706"/>
        <end position="725"/>
    </location>
</feature>
<dbReference type="ExpressionAtlas" id="K7MQJ9">
    <property type="expression patterns" value="baseline and differential"/>
</dbReference>
<dbReference type="PANTHER" id="PTHR24177">
    <property type="entry name" value="CASKIN"/>
    <property type="match status" value="1"/>
</dbReference>
<protein>
    <recommendedName>
        <fullName evidence="4">PGG domain-containing protein</fullName>
    </recommendedName>
</protein>
<dbReference type="Proteomes" id="UP000008827">
    <property type="component" value="Chromosome 18"/>
</dbReference>
<dbReference type="SUPFAM" id="SSF48403">
    <property type="entry name" value="Ankyrin repeat"/>
    <property type="match status" value="2"/>
</dbReference>
<dbReference type="SMART" id="SM00248">
    <property type="entry name" value="ANK"/>
    <property type="match status" value="5"/>
</dbReference>
<evidence type="ECO:0000256" key="3">
    <source>
        <dbReference type="SAM" id="Phobius"/>
    </source>
</evidence>
<dbReference type="SMR" id="K7MQJ9"/>
<dbReference type="GeneID" id="100818904"/>
<feature type="transmembrane region" description="Helical" evidence="3">
    <location>
        <begin position="634"/>
        <end position="657"/>
    </location>
</feature>
<feature type="domain" description="PGG" evidence="4">
    <location>
        <begin position="586"/>
        <end position="698"/>
    </location>
</feature>
<dbReference type="FunFam" id="1.25.40.20:FF:000514">
    <property type="entry name" value="Uncharacterized protein"/>
    <property type="match status" value="1"/>
</dbReference>
<organism evidence="5">
    <name type="scientific">Glycine max</name>
    <name type="common">Soybean</name>
    <name type="synonym">Glycine hispida</name>
    <dbReference type="NCBI Taxonomy" id="3847"/>
    <lineage>
        <taxon>Eukaryota</taxon>
        <taxon>Viridiplantae</taxon>
        <taxon>Streptophyta</taxon>
        <taxon>Embryophyta</taxon>
        <taxon>Tracheophyta</taxon>
        <taxon>Spermatophyta</taxon>
        <taxon>Magnoliopsida</taxon>
        <taxon>eudicotyledons</taxon>
        <taxon>Gunneridae</taxon>
        <taxon>Pentapetalae</taxon>
        <taxon>rosids</taxon>
        <taxon>fabids</taxon>
        <taxon>Fabales</taxon>
        <taxon>Fabaceae</taxon>
        <taxon>Papilionoideae</taxon>
        <taxon>50 kb inversion clade</taxon>
        <taxon>NPAAA clade</taxon>
        <taxon>indigoferoid/millettioid clade</taxon>
        <taxon>Phaseoleae</taxon>
        <taxon>Glycine</taxon>
        <taxon>Glycine subgen. Soja</taxon>
    </lineage>
</organism>